<evidence type="ECO:0000313" key="2">
    <source>
        <dbReference type="EMBL" id="MBD2609430.1"/>
    </source>
</evidence>
<proteinExistence type="predicted"/>
<dbReference type="GO" id="GO:0004519">
    <property type="term" value="F:endonuclease activity"/>
    <property type="evidence" value="ECO:0007669"/>
    <property type="project" value="UniProtKB-KW"/>
</dbReference>
<dbReference type="Proteomes" id="UP000660380">
    <property type="component" value="Unassembled WGS sequence"/>
</dbReference>
<dbReference type="PANTHER" id="PTHR34107">
    <property type="entry name" value="SLL0198 PROTEIN-RELATED"/>
    <property type="match status" value="1"/>
</dbReference>
<evidence type="ECO:0000259" key="1">
    <source>
        <dbReference type="Pfam" id="PF05685"/>
    </source>
</evidence>
<dbReference type="EMBL" id="JACJTA010000156">
    <property type="protein sequence ID" value="MBD2609430.1"/>
    <property type="molecule type" value="Genomic_DNA"/>
</dbReference>
<dbReference type="PANTHER" id="PTHR34107:SF6">
    <property type="entry name" value="SLR0981 PROTEIN"/>
    <property type="match status" value="1"/>
</dbReference>
<keyword evidence="2" id="KW-0378">Hydrolase</keyword>
<dbReference type="Gene3D" id="3.90.1570.10">
    <property type="entry name" value="tt1808, chain A"/>
    <property type="match status" value="1"/>
</dbReference>
<gene>
    <name evidence="2" type="ORF">H6G81_34315</name>
</gene>
<feature type="domain" description="Putative restriction endonuclease" evidence="1">
    <location>
        <begin position="17"/>
        <end position="187"/>
    </location>
</feature>
<protein>
    <submittedName>
        <fullName evidence="2">Uma2 family endonuclease</fullName>
    </submittedName>
</protein>
<dbReference type="Pfam" id="PF05685">
    <property type="entry name" value="Uma2"/>
    <property type="match status" value="1"/>
</dbReference>
<keyword evidence="3" id="KW-1185">Reference proteome</keyword>
<reference evidence="2 3" key="1">
    <citation type="journal article" date="2020" name="ISME J.">
        <title>Comparative genomics reveals insights into cyanobacterial evolution and habitat adaptation.</title>
        <authorList>
            <person name="Chen M.Y."/>
            <person name="Teng W.K."/>
            <person name="Zhao L."/>
            <person name="Hu C.X."/>
            <person name="Zhou Y.K."/>
            <person name="Han B.P."/>
            <person name="Song L.R."/>
            <person name="Shu W.S."/>
        </authorList>
    </citation>
    <scope>NUCLEOTIDE SEQUENCE [LARGE SCALE GENOMIC DNA]</scope>
    <source>
        <strain evidence="2 3">FACHB-248</strain>
    </source>
</reference>
<comment type="caution">
    <text evidence="2">The sequence shown here is derived from an EMBL/GenBank/DDBJ whole genome shotgun (WGS) entry which is preliminary data.</text>
</comment>
<sequence length="191" mass="21966">MNTYVINLDPIVHLTDEQFYQLCTANRDLNLELNAKGELIIVSPVGGESGNQEAGMITDLEIWNRQTRLGKVFSSSTIFRLGNGAKRSPDAAWVKLERWEALTSDERKKFPPIIPDFLIELRSQSDRLRPLQDKMQEYLENGLRLGWLINFQDQQVEIYRENQPVEIVQLPALLRGEEVLPGFELQLELLS</sequence>
<keyword evidence="2" id="KW-0540">Nuclease</keyword>
<accession>A0ABR8H2H7</accession>
<dbReference type="CDD" id="cd06260">
    <property type="entry name" value="DUF820-like"/>
    <property type="match status" value="1"/>
</dbReference>
<evidence type="ECO:0000313" key="3">
    <source>
        <dbReference type="Proteomes" id="UP000660380"/>
    </source>
</evidence>
<dbReference type="InterPro" id="IPR012296">
    <property type="entry name" value="Nuclease_put_TT1808"/>
</dbReference>
<dbReference type="SUPFAM" id="SSF52980">
    <property type="entry name" value="Restriction endonuclease-like"/>
    <property type="match status" value="1"/>
</dbReference>
<name>A0ABR8H2H7_9CYAN</name>
<dbReference type="RefSeq" id="WP_029631787.1">
    <property type="nucleotide sequence ID" value="NZ_JACJTA010000156.1"/>
</dbReference>
<keyword evidence="2" id="KW-0255">Endonuclease</keyword>
<organism evidence="2 3">
    <name type="scientific">Scytonema hofmannii FACHB-248</name>
    <dbReference type="NCBI Taxonomy" id="1842502"/>
    <lineage>
        <taxon>Bacteria</taxon>
        <taxon>Bacillati</taxon>
        <taxon>Cyanobacteriota</taxon>
        <taxon>Cyanophyceae</taxon>
        <taxon>Nostocales</taxon>
        <taxon>Scytonemataceae</taxon>
        <taxon>Scytonema</taxon>
    </lineage>
</organism>
<dbReference type="InterPro" id="IPR008538">
    <property type="entry name" value="Uma2"/>
</dbReference>
<dbReference type="InterPro" id="IPR011335">
    <property type="entry name" value="Restrct_endonuc-II-like"/>
</dbReference>